<dbReference type="SUPFAM" id="SSF47240">
    <property type="entry name" value="Ferritin-like"/>
    <property type="match status" value="1"/>
</dbReference>
<comment type="caution">
    <text evidence="2">The sequence shown here is derived from an EMBL/GenBank/DDBJ whole genome shotgun (WGS) entry which is preliminary data.</text>
</comment>
<gene>
    <name evidence="2" type="ORF">GCM10011374_25820</name>
</gene>
<dbReference type="InterPro" id="IPR007029">
    <property type="entry name" value="YHS_dom"/>
</dbReference>
<dbReference type="AlphaFoldDB" id="A0A917GYQ1"/>
<reference evidence="2" key="2">
    <citation type="submission" date="2020-09" db="EMBL/GenBank/DDBJ databases">
        <authorList>
            <person name="Sun Q."/>
            <person name="Zhou Y."/>
        </authorList>
    </citation>
    <scope>NUCLEOTIDE SEQUENCE</scope>
    <source>
        <strain evidence="2">CGMCC 1.12187</strain>
    </source>
</reference>
<dbReference type="InterPro" id="IPR009078">
    <property type="entry name" value="Ferritin-like_SF"/>
</dbReference>
<feature type="domain" description="YHS" evidence="1">
    <location>
        <begin position="4"/>
        <end position="45"/>
    </location>
</feature>
<accession>A0A917GYQ1</accession>
<dbReference type="Gene3D" id="1.10.620.20">
    <property type="entry name" value="Ribonucleotide Reductase, subunit A"/>
    <property type="match status" value="1"/>
</dbReference>
<dbReference type="InterPro" id="IPR012348">
    <property type="entry name" value="RNR-like"/>
</dbReference>
<evidence type="ECO:0000259" key="1">
    <source>
        <dbReference type="Pfam" id="PF04945"/>
    </source>
</evidence>
<reference evidence="2" key="1">
    <citation type="journal article" date="2014" name="Int. J. Syst. Evol. Microbiol.">
        <title>Complete genome sequence of Corynebacterium casei LMG S-19264T (=DSM 44701T), isolated from a smear-ripened cheese.</title>
        <authorList>
            <consortium name="US DOE Joint Genome Institute (JGI-PGF)"/>
            <person name="Walter F."/>
            <person name="Albersmeier A."/>
            <person name="Kalinowski J."/>
            <person name="Ruckert C."/>
        </authorList>
    </citation>
    <scope>NUCLEOTIDE SEQUENCE</scope>
    <source>
        <strain evidence="2">CGMCC 1.12187</strain>
    </source>
</reference>
<name>A0A917GYQ1_9MICC</name>
<sequence length="46" mass="4777">MAGTPVDKAAAEAAGLYRDHAGQRYWFCCPGCAPAFDADPAQYAAA</sequence>
<evidence type="ECO:0000313" key="3">
    <source>
        <dbReference type="Proteomes" id="UP000638848"/>
    </source>
</evidence>
<keyword evidence="3" id="KW-1185">Reference proteome</keyword>
<dbReference type="Proteomes" id="UP000638848">
    <property type="component" value="Unassembled WGS sequence"/>
</dbReference>
<organism evidence="2 3">
    <name type="scientific">Kocuria dechangensis</name>
    <dbReference type="NCBI Taxonomy" id="1176249"/>
    <lineage>
        <taxon>Bacteria</taxon>
        <taxon>Bacillati</taxon>
        <taxon>Actinomycetota</taxon>
        <taxon>Actinomycetes</taxon>
        <taxon>Micrococcales</taxon>
        <taxon>Micrococcaceae</taxon>
        <taxon>Kocuria</taxon>
    </lineage>
</organism>
<protein>
    <recommendedName>
        <fullName evidence="1">YHS domain-containing protein</fullName>
    </recommendedName>
</protein>
<dbReference type="GO" id="GO:0016491">
    <property type="term" value="F:oxidoreductase activity"/>
    <property type="evidence" value="ECO:0007669"/>
    <property type="project" value="InterPro"/>
</dbReference>
<evidence type="ECO:0000313" key="2">
    <source>
        <dbReference type="EMBL" id="GGG61582.1"/>
    </source>
</evidence>
<dbReference type="EMBL" id="BMEQ01000014">
    <property type="protein sequence ID" value="GGG61582.1"/>
    <property type="molecule type" value="Genomic_DNA"/>
</dbReference>
<dbReference type="Pfam" id="PF04945">
    <property type="entry name" value="YHS"/>
    <property type="match status" value="1"/>
</dbReference>
<proteinExistence type="predicted"/>